<evidence type="ECO:0000256" key="4">
    <source>
        <dbReference type="ARBA" id="ARBA00022840"/>
    </source>
</evidence>
<dbReference type="Proteomes" id="UP001162881">
    <property type="component" value="Unassembled WGS sequence"/>
</dbReference>
<dbReference type="EMBL" id="JALHLF010000040">
    <property type="protein sequence ID" value="MCJ2183290.1"/>
    <property type="molecule type" value="Genomic_DNA"/>
</dbReference>
<dbReference type="RefSeq" id="WP_244020942.1">
    <property type="nucleotide sequence ID" value="NZ_JALHLF010000040.1"/>
</dbReference>
<gene>
    <name evidence="7" type="ORF">MTR62_11390</name>
</gene>
<reference evidence="7" key="1">
    <citation type="submission" date="2022-03" db="EMBL/GenBank/DDBJ databases">
        <title>Identification of a novel bacterium isolated from mangrove sediments.</title>
        <authorList>
            <person name="Pan X."/>
        </authorList>
    </citation>
    <scope>NUCLEOTIDE SEQUENCE</scope>
    <source>
        <strain evidence="7">B1949</strain>
    </source>
</reference>
<protein>
    <submittedName>
        <fullName evidence="7">CpsD/CapB family tyrosine-protein kinase</fullName>
    </submittedName>
</protein>
<dbReference type="PANTHER" id="PTHR32309">
    <property type="entry name" value="TYROSINE-PROTEIN KINASE"/>
    <property type="match status" value="1"/>
</dbReference>
<dbReference type="InterPro" id="IPR027417">
    <property type="entry name" value="P-loop_NTPase"/>
</dbReference>
<evidence type="ECO:0000313" key="8">
    <source>
        <dbReference type="Proteomes" id="UP001162881"/>
    </source>
</evidence>
<dbReference type="GO" id="GO:0016301">
    <property type="term" value="F:kinase activity"/>
    <property type="evidence" value="ECO:0007669"/>
    <property type="project" value="UniProtKB-KW"/>
</dbReference>
<sequence length="193" mass="21471">MTSAIPGEGKSTLSACIGRSLAKAGDRVLVIDCDIIRAQLSQMFAFEKGEPGLMEALHADSGEVACYEEPESPMRIVPITHPFAKGERLTERGRFARLIARLREDFDVIILDCPPILPIAETRELISYADATLLVVSWRRTTDRVVKAALRLLPMRTVKDLGIVLNMVDMEKQARFGGEDAASFYTQYSGYYQ</sequence>
<dbReference type="Gene3D" id="3.40.50.300">
    <property type="entry name" value="P-loop containing nucleotide triphosphate hydrolases"/>
    <property type="match status" value="1"/>
</dbReference>
<keyword evidence="2" id="KW-0547">Nucleotide-binding</keyword>
<dbReference type="Pfam" id="PF13614">
    <property type="entry name" value="AAA_31"/>
    <property type="match status" value="1"/>
</dbReference>
<keyword evidence="1" id="KW-0808">Transferase</keyword>
<evidence type="ECO:0000256" key="1">
    <source>
        <dbReference type="ARBA" id="ARBA00022679"/>
    </source>
</evidence>
<dbReference type="CDD" id="cd05387">
    <property type="entry name" value="BY-kinase"/>
    <property type="match status" value="1"/>
</dbReference>
<organism evidence="7 8">
    <name type="scientific">Novosphingobium organovorum</name>
    <dbReference type="NCBI Taxonomy" id="2930092"/>
    <lineage>
        <taxon>Bacteria</taxon>
        <taxon>Pseudomonadati</taxon>
        <taxon>Pseudomonadota</taxon>
        <taxon>Alphaproteobacteria</taxon>
        <taxon>Sphingomonadales</taxon>
        <taxon>Sphingomonadaceae</taxon>
        <taxon>Novosphingobium</taxon>
    </lineage>
</organism>
<evidence type="ECO:0000256" key="2">
    <source>
        <dbReference type="ARBA" id="ARBA00022741"/>
    </source>
</evidence>
<feature type="domain" description="AAA" evidence="6">
    <location>
        <begin position="7"/>
        <end position="136"/>
    </location>
</feature>
<keyword evidence="3 7" id="KW-0418">Kinase</keyword>
<dbReference type="InterPro" id="IPR025669">
    <property type="entry name" value="AAA_dom"/>
</dbReference>
<dbReference type="InterPro" id="IPR005702">
    <property type="entry name" value="Wzc-like_C"/>
</dbReference>
<evidence type="ECO:0000259" key="6">
    <source>
        <dbReference type="Pfam" id="PF13614"/>
    </source>
</evidence>
<comment type="caution">
    <text evidence="7">The sequence shown here is derived from an EMBL/GenBank/DDBJ whole genome shotgun (WGS) entry which is preliminary data.</text>
</comment>
<keyword evidence="5" id="KW-0829">Tyrosine-protein kinase</keyword>
<dbReference type="SUPFAM" id="SSF52540">
    <property type="entry name" value="P-loop containing nucleoside triphosphate hydrolases"/>
    <property type="match status" value="1"/>
</dbReference>
<evidence type="ECO:0000313" key="7">
    <source>
        <dbReference type="EMBL" id="MCJ2183290.1"/>
    </source>
</evidence>
<dbReference type="PANTHER" id="PTHR32309:SF31">
    <property type="entry name" value="CAPSULAR EXOPOLYSACCHARIDE FAMILY"/>
    <property type="match status" value="1"/>
</dbReference>
<keyword evidence="4" id="KW-0067">ATP-binding</keyword>
<name>A0ABT0BE18_9SPHN</name>
<accession>A0ABT0BE18</accession>
<proteinExistence type="predicted"/>
<keyword evidence="8" id="KW-1185">Reference proteome</keyword>
<evidence type="ECO:0000256" key="3">
    <source>
        <dbReference type="ARBA" id="ARBA00022777"/>
    </source>
</evidence>
<dbReference type="InterPro" id="IPR050445">
    <property type="entry name" value="Bact_polysacc_biosynth/exp"/>
</dbReference>
<evidence type="ECO:0000256" key="5">
    <source>
        <dbReference type="ARBA" id="ARBA00023137"/>
    </source>
</evidence>